<reference evidence="4" key="1">
    <citation type="submission" date="2014-06" db="EMBL/GenBank/DDBJ databases">
        <authorList>
            <person name="Winans N.J."/>
            <person name="Newell P.D."/>
            <person name="Douglas A.E."/>
        </authorList>
    </citation>
    <scope>NUCLEOTIDE SEQUENCE [LARGE SCALE GENOMIC DNA]</scope>
</reference>
<accession>A0A252BV23</accession>
<feature type="chain" id="PRO_5012513193" description="Lipid/polyisoprenoid-binding YceI-like domain-containing protein" evidence="1">
    <location>
        <begin position="26"/>
        <end position="205"/>
    </location>
</feature>
<dbReference type="Gene3D" id="2.40.128.110">
    <property type="entry name" value="Lipid/polyisoprenoid-binding, YceI-like"/>
    <property type="match status" value="1"/>
</dbReference>
<dbReference type="Proteomes" id="UP000194931">
    <property type="component" value="Unassembled WGS sequence"/>
</dbReference>
<dbReference type="RefSeq" id="WP_086639091.1">
    <property type="nucleotide sequence ID" value="NZ_JOPJ01000010.1"/>
</dbReference>
<keyword evidence="4" id="KW-1185">Reference proteome</keyword>
<dbReference type="PANTHER" id="PTHR34406:SF1">
    <property type="entry name" value="PROTEIN YCEI"/>
    <property type="match status" value="1"/>
</dbReference>
<dbReference type="InterPro" id="IPR007372">
    <property type="entry name" value="Lipid/polyisoprenoid-bd_YceI"/>
</dbReference>
<evidence type="ECO:0000313" key="4">
    <source>
        <dbReference type="Proteomes" id="UP000194931"/>
    </source>
</evidence>
<dbReference type="OrthoDB" id="9811006at2"/>
<dbReference type="Pfam" id="PF04264">
    <property type="entry name" value="YceI"/>
    <property type="match status" value="1"/>
</dbReference>
<dbReference type="InterPro" id="IPR036761">
    <property type="entry name" value="TTHA0802/YceI-like_sf"/>
</dbReference>
<comment type="caution">
    <text evidence="3">The sequence shown here is derived from an EMBL/GenBank/DDBJ whole genome shotgun (WGS) entry which is preliminary data.</text>
</comment>
<protein>
    <recommendedName>
        <fullName evidence="2">Lipid/polyisoprenoid-binding YceI-like domain-containing protein</fullName>
    </recommendedName>
</protein>
<dbReference type="PANTHER" id="PTHR34406">
    <property type="entry name" value="PROTEIN YCEI"/>
    <property type="match status" value="1"/>
</dbReference>
<gene>
    <name evidence="3" type="ORF">HK26_00890</name>
</gene>
<evidence type="ECO:0000259" key="2">
    <source>
        <dbReference type="SMART" id="SM00867"/>
    </source>
</evidence>
<name>A0A252BV23_9PROT</name>
<feature type="domain" description="Lipid/polyisoprenoid-binding YceI-like" evidence="2">
    <location>
        <begin position="38"/>
        <end position="202"/>
    </location>
</feature>
<dbReference type="EMBL" id="JOPJ01000010">
    <property type="protein sequence ID" value="OUJ12707.1"/>
    <property type="molecule type" value="Genomic_DNA"/>
</dbReference>
<dbReference type="eggNOG" id="COG2353">
    <property type="taxonomic scope" value="Bacteria"/>
</dbReference>
<organism evidence="3 4">
    <name type="scientific">Acetobacter okinawensis</name>
    <dbReference type="NCBI Taxonomy" id="1076594"/>
    <lineage>
        <taxon>Bacteria</taxon>
        <taxon>Pseudomonadati</taxon>
        <taxon>Pseudomonadota</taxon>
        <taxon>Alphaproteobacteria</taxon>
        <taxon>Acetobacterales</taxon>
        <taxon>Acetobacteraceae</taxon>
        <taxon>Acetobacter</taxon>
    </lineage>
</organism>
<sequence>MTRFSSLLTAASAVLALSTVTPVSAQTVSNAAQVQSGNYAVEPGHTQVGFSVLHFGFTNYFGAFSNASGTLELNAKNPSASKLSVTIPVASVQTTSTKLTDELKSAQWFDAAKFADATFVSTSVKLTGQNNATVNGNLTLHGVTKPLTLAVHFIGAGVNPMDKKYTTGFEATGTLNRSDFGIKMYVPYVSDTVTLRIAGAFEKQD</sequence>
<evidence type="ECO:0000256" key="1">
    <source>
        <dbReference type="SAM" id="SignalP"/>
    </source>
</evidence>
<dbReference type="SUPFAM" id="SSF101874">
    <property type="entry name" value="YceI-like"/>
    <property type="match status" value="1"/>
</dbReference>
<dbReference type="SMART" id="SM00867">
    <property type="entry name" value="YceI"/>
    <property type="match status" value="1"/>
</dbReference>
<dbReference type="STRING" id="1236501.GCA_000613865_02972"/>
<feature type="signal peptide" evidence="1">
    <location>
        <begin position="1"/>
        <end position="25"/>
    </location>
</feature>
<dbReference type="AlphaFoldDB" id="A0A252BV23"/>
<proteinExistence type="predicted"/>
<keyword evidence="1" id="KW-0732">Signal</keyword>
<evidence type="ECO:0000313" key="3">
    <source>
        <dbReference type="EMBL" id="OUJ12707.1"/>
    </source>
</evidence>